<evidence type="ECO:0000313" key="3">
    <source>
        <dbReference type="Proteomes" id="UP000193411"/>
    </source>
</evidence>
<evidence type="ECO:0000313" key="2">
    <source>
        <dbReference type="EMBL" id="ORZ38327.1"/>
    </source>
</evidence>
<gene>
    <name evidence="2" type="ORF">BCR44DRAFT_34135</name>
</gene>
<protein>
    <submittedName>
        <fullName evidence="2">Uncharacterized protein</fullName>
    </submittedName>
</protein>
<feature type="chain" id="PRO_5012486001" evidence="1">
    <location>
        <begin position="21"/>
        <end position="563"/>
    </location>
</feature>
<keyword evidence="3" id="KW-1185">Reference proteome</keyword>
<keyword evidence="1" id="KW-0732">Signal</keyword>
<name>A0A1Y2HUP8_9FUNG</name>
<dbReference type="Gene3D" id="2.60.120.430">
    <property type="entry name" value="Galactose-binding lectin"/>
    <property type="match status" value="1"/>
</dbReference>
<comment type="caution">
    <text evidence="2">The sequence shown here is derived from an EMBL/GenBank/DDBJ whole genome shotgun (WGS) entry which is preliminary data.</text>
</comment>
<accession>A0A1Y2HUP8</accession>
<evidence type="ECO:0000256" key="1">
    <source>
        <dbReference type="SAM" id="SignalP"/>
    </source>
</evidence>
<feature type="signal peptide" evidence="1">
    <location>
        <begin position="1"/>
        <end position="20"/>
    </location>
</feature>
<proteinExistence type="predicted"/>
<dbReference type="Proteomes" id="UP000193411">
    <property type="component" value="Unassembled WGS sequence"/>
</dbReference>
<organism evidence="2 3">
    <name type="scientific">Catenaria anguillulae PL171</name>
    <dbReference type="NCBI Taxonomy" id="765915"/>
    <lineage>
        <taxon>Eukaryota</taxon>
        <taxon>Fungi</taxon>
        <taxon>Fungi incertae sedis</taxon>
        <taxon>Blastocladiomycota</taxon>
        <taxon>Blastocladiomycetes</taxon>
        <taxon>Blastocladiales</taxon>
        <taxon>Catenariaceae</taxon>
        <taxon>Catenaria</taxon>
    </lineage>
</organism>
<reference evidence="2 3" key="1">
    <citation type="submission" date="2016-07" db="EMBL/GenBank/DDBJ databases">
        <title>Pervasive Adenine N6-methylation of Active Genes in Fungi.</title>
        <authorList>
            <consortium name="DOE Joint Genome Institute"/>
            <person name="Mondo S.J."/>
            <person name="Dannebaum R.O."/>
            <person name="Kuo R.C."/>
            <person name="Labutti K."/>
            <person name="Haridas S."/>
            <person name="Kuo A."/>
            <person name="Salamov A."/>
            <person name="Ahrendt S.R."/>
            <person name="Lipzen A."/>
            <person name="Sullivan W."/>
            <person name="Andreopoulos W.B."/>
            <person name="Clum A."/>
            <person name="Lindquist E."/>
            <person name="Daum C."/>
            <person name="Ramamoorthy G.K."/>
            <person name="Gryganskyi A."/>
            <person name="Culley D."/>
            <person name="Magnuson J.K."/>
            <person name="James T.Y."/>
            <person name="O'Malley M.A."/>
            <person name="Stajich J.E."/>
            <person name="Spatafora J.W."/>
            <person name="Visel A."/>
            <person name="Grigoriev I.V."/>
        </authorList>
    </citation>
    <scope>NUCLEOTIDE SEQUENCE [LARGE SCALE GENOMIC DNA]</scope>
    <source>
        <strain evidence="2 3">PL171</strain>
    </source>
</reference>
<sequence>MNRLARLLCALAIAGHVASAIFIDYCSFNEFERLFDRSDLLSVDFRNPEVHRDITRYKRDLADGTKFQTNTFITWRFPNGQVNNRLFIVLNEMLPGILIPGQNDVVYAVSNDARAFTTVPASAITSTVEPLNAEWTRRNVSISLAQPARYFRITWPDCAFNEATQRATCLDYYSPSILHFCAANTAAGEVANVRTCYPTGELNPEPVNPTTRFCSARMINDFWDFRLNGATQNLLGAYSSADGSMSRVHIHFPKQGLGQGMRALNVNRAGAYWVEALHVGTACFDASRFTHLHLEFQARAGFAADVVLESGPAEGRCNERGGPTGRVATGAGGAGVTWTAADPTKQKVVIPLASYVAQGVNLRALRAIVINNYVNPSNGWVYMDNIAFTGAASPAPFVPTPNAATYRTGQLSVPRLAFGCVNPTARFGATNPTAVKFSALASVAGTRFDINIRTSTSTTSCSRVSVIRVPSTNIARFTLDDLGQATEFVVPLPAGRLVSGFEIVNVRGATAGSVAEVRVSNVRIGLAGCTEAADPIRPDWEPRPYPVGVSRAFADIFPAPVVG</sequence>
<dbReference type="AlphaFoldDB" id="A0A1Y2HUP8"/>
<dbReference type="EMBL" id="MCFL01000009">
    <property type="protein sequence ID" value="ORZ38327.1"/>
    <property type="molecule type" value="Genomic_DNA"/>
</dbReference>